<evidence type="ECO:0000313" key="2">
    <source>
        <dbReference type="Proteomes" id="UP000608890"/>
    </source>
</evidence>
<accession>A0A917U2L1</accession>
<reference evidence="1" key="2">
    <citation type="submission" date="2020-09" db="EMBL/GenBank/DDBJ databases">
        <authorList>
            <person name="Sun Q."/>
            <person name="Zhou Y."/>
        </authorList>
    </citation>
    <scope>NUCLEOTIDE SEQUENCE</scope>
    <source>
        <strain evidence="1">CGMCC 4.7312</strain>
    </source>
</reference>
<keyword evidence="2" id="KW-1185">Reference proteome</keyword>
<reference evidence="1" key="1">
    <citation type="journal article" date="2014" name="Int. J. Syst. Evol. Microbiol.">
        <title>Complete genome sequence of Corynebacterium casei LMG S-19264T (=DSM 44701T), isolated from a smear-ripened cheese.</title>
        <authorList>
            <consortium name="US DOE Joint Genome Institute (JGI-PGF)"/>
            <person name="Walter F."/>
            <person name="Albersmeier A."/>
            <person name="Kalinowski J."/>
            <person name="Ruckert C."/>
        </authorList>
    </citation>
    <scope>NUCLEOTIDE SEQUENCE</scope>
    <source>
        <strain evidence="1">CGMCC 4.7312</strain>
    </source>
</reference>
<evidence type="ECO:0000313" key="1">
    <source>
        <dbReference type="EMBL" id="GGM53642.1"/>
    </source>
</evidence>
<dbReference type="Proteomes" id="UP000608890">
    <property type="component" value="Unassembled WGS sequence"/>
</dbReference>
<gene>
    <name evidence="1" type="ORF">GCM10011608_43170</name>
</gene>
<comment type="caution">
    <text evidence="1">The sequence shown here is derived from an EMBL/GenBank/DDBJ whole genome shotgun (WGS) entry which is preliminary data.</text>
</comment>
<dbReference type="RefSeq" id="WP_189047174.1">
    <property type="nucleotide sequence ID" value="NZ_BMNB01000022.1"/>
</dbReference>
<name>A0A917U2L1_9ACTN</name>
<dbReference type="AlphaFoldDB" id="A0A917U2L1"/>
<dbReference type="EMBL" id="BMNB01000022">
    <property type="protein sequence ID" value="GGM53642.1"/>
    <property type="molecule type" value="Genomic_DNA"/>
</dbReference>
<proteinExistence type="predicted"/>
<protein>
    <submittedName>
        <fullName evidence="1">Uncharacterized protein</fullName>
    </submittedName>
</protein>
<sequence>MQFLKHMTTFLQGLSRSRRAVGGVLALLTAAVVVLAAPSPAMASENYANICEVSYASCQTGVQAGLVEGQCMTANATSHYTQVCVKYDGDYVYVRDGQADGHAAVAEISGGNGDIRNRFCRNPYGYGTWAKCNFNWTESGTKWVAGGYFANRNQFIANSLWRFSDN</sequence>
<organism evidence="1 2">
    <name type="scientific">Micromonospora sonchi</name>
    <dbReference type="NCBI Taxonomy" id="1763543"/>
    <lineage>
        <taxon>Bacteria</taxon>
        <taxon>Bacillati</taxon>
        <taxon>Actinomycetota</taxon>
        <taxon>Actinomycetes</taxon>
        <taxon>Micromonosporales</taxon>
        <taxon>Micromonosporaceae</taxon>
        <taxon>Micromonospora</taxon>
    </lineage>
</organism>